<name>S7U0K3_DESML</name>
<reference evidence="2 3" key="1">
    <citation type="journal article" date="2013" name="Genome Announc.">
        <title>Draft genome sequences for three mercury-methylating, sulfate-reducing bacteria.</title>
        <authorList>
            <person name="Brown S.D."/>
            <person name="Hurt R.A.Jr."/>
            <person name="Gilmour C.C."/>
            <person name="Elias D.A."/>
        </authorList>
    </citation>
    <scope>NUCLEOTIDE SEQUENCE [LARGE SCALE GENOMIC DNA]</scope>
    <source>
        <strain evidence="2 3">DSM 2059</strain>
    </source>
</reference>
<accession>S7U0K3</accession>
<dbReference type="Proteomes" id="UP000014977">
    <property type="component" value="Unassembled WGS sequence"/>
</dbReference>
<evidence type="ECO:0000313" key="2">
    <source>
        <dbReference type="EMBL" id="EPR42525.1"/>
    </source>
</evidence>
<dbReference type="EMBL" id="ATHJ01000065">
    <property type="protein sequence ID" value="EPR42525.1"/>
    <property type="molecule type" value="Genomic_DNA"/>
</dbReference>
<sequence>MMQLVVLGSILSMATIFVQATWALSLHLPESAYQGDMVVGRVHPPAAVFVGEHPAAVGRDGYFAFGIERMQPTDVIVSAQKSGEEIRRTLRILAFDWDIQRIDGLARHYVHPVPEDIRRIEADNRLIRSVRGRSPSSEPWFLERGFILPVKGRVSGVFGSQRILNGEPRSPHQGMDIAAPKGTPVISPADGVVRLDAPDLFLMGNTLIIDHGLGIQSVFIHLDQILVKEGAKVVQGQIVARVGKTGRATGPHLHWGVSVGTVMVDPARLVTQGFTTRPLVKQ</sequence>
<organism evidence="2 3">
    <name type="scientific">Desulfococcus multivorans DSM 2059</name>
    <dbReference type="NCBI Taxonomy" id="1121405"/>
    <lineage>
        <taxon>Bacteria</taxon>
        <taxon>Pseudomonadati</taxon>
        <taxon>Thermodesulfobacteriota</taxon>
        <taxon>Desulfobacteria</taxon>
        <taxon>Desulfobacterales</taxon>
        <taxon>Desulfococcaceae</taxon>
        <taxon>Desulfococcus</taxon>
    </lineage>
</organism>
<dbReference type="RefSeq" id="WP_020876035.1">
    <property type="nucleotide sequence ID" value="NZ_ATHJ01000065.1"/>
</dbReference>
<dbReference type="InterPro" id="IPR016047">
    <property type="entry name" value="M23ase_b-sheet_dom"/>
</dbReference>
<dbReference type="PATRIC" id="fig|1121405.3.peg.1099"/>
<protein>
    <submittedName>
        <fullName evidence="2">Peptidase M23</fullName>
    </submittedName>
</protein>
<dbReference type="SUPFAM" id="SSF51261">
    <property type="entry name" value="Duplicated hybrid motif"/>
    <property type="match status" value="1"/>
</dbReference>
<dbReference type="STRING" id="897.B2D07_07160"/>
<gene>
    <name evidence="2" type="ORF">dsmv_1651</name>
</gene>
<feature type="domain" description="M23ase beta-sheet core" evidence="1">
    <location>
        <begin position="171"/>
        <end position="266"/>
    </location>
</feature>
<dbReference type="PANTHER" id="PTHR21666:SF285">
    <property type="entry name" value="M23 FAMILY METALLOPEPTIDASE"/>
    <property type="match status" value="1"/>
</dbReference>
<comment type="caution">
    <text evidence="2">The sequence shown here is derived from an EMBL/GenBank/DDBJ whole genome shotgun (WGS) entry which is preliminary data.</text>
</comment>
<evidence type="ECO:0000259" key="1">
    <source>
        <dbReference type="Pfam" id="PF01551"/>
    </source>
</evidence>
<dbReference type="GO" id="GO:0004222">
    <property type="term" value="F:metalloendopeptidase activity"/>
    <property type="evidence" value="ECO:0007669"/>
    <property type="project" value="TreeGrafter"/>
</dbReference>
<dbReference type="OrthoDB" id="9815245at2"/>
<keyword evidence="3" id="KW-1185">Reference proteome</keyword>
<dbReference type="PANTHER" id="PTHR21666">
    <property type="entry name" value="PEPTIDASE-RELATED"/>
    <property type="match status" value="1"/>
</dbReference>
<dbReference type="AlphaFoldDB" id="S7U0K3"/>
<dbReference type="InterPro" id="IPR050570">
    <property type="entry name" value="Cell_wall_metabolism_enzyme"/>
</dbReference>
<proteinExistence type="predicted"/>
<evidence type="ECO:0000313" key="3">
    <source>
        <dbReference type="Proteomes" id="UP000014977"/>
    </source>
</evidence>
<dbReference type="FunFam" id="2.70.70.10:FF:000019">
    <property type="entry name" value="M23 family peptidase"/>
    <property type="match status" value="1"/>
</dbReference>
<dbReference type="CDD" id="cd12797">
    <property type="entry name" value="M23_peptidase"/>
    <property type="match status" value="1"/>
</dbReference>
<dbReference type="eggNOG" id="COG0739">
    <property type="taxonomic scope" value="Bacteria"/>
</dbReference>
<dbReference type="Gene3D" id="2.70.70.10">
    <property type="entry name" value="Glucose Permease (Domain IIA)"/>
    <property type="match status" value="1"/>
</dbReference>
<dbReference type="InterPro" id="IPR011055">
    <property type="entry name" value="Dup_hybrid_motif"/>
</dbReference>
<dbReference type="Pfam" id="PF01551">
    <property type="entry name" value="Peptidase_M23"/>
    <property type="match status" value="1"/>
</dbReference>